<dbReference type="EMBL" id="MU853411">
    <property type="protein sequence ID" value="KAK4133707.1"/>
    <property type="molecule type" value="Genomic_DNA"/>
</dbReference>
<comment type="caution">
    <text evidence="1">The sequence shown here is derived from an EMBL/GenBank/DDBJ whole genome shotgun (WGS) entry which is preliminary data.</text>
</comment>
<proteinExistence type="predicted"/>
<evidence type="ECO:0000313" key="2">
    <source>
        <dbReference type="Proteomes" id="UP001304895"/>
    </source>
</evidence>
<reference evidence="1" key="1">
    <citation type="journal article" date="2023" name="Mol. Phylogenet. Evol.">
        <title>Genome-scale phylogeny and comparative genomics of the fungal order Sordariales.</title>
        <authorList>
            <person name="Hensen N."/>
            <person name="Bonometti L."/>
            <person name="Westerberg I."/>
            <person name="Brannstrom I.O."/>
            <person name="Guillou S."/>
            <person name="Cros-Aarteil S."/>
            <person name="Calhoun S."/>
            <person name="Haridas S."/>
            <person name="Kuo A."/>
            <person name="Mondo S."/>
            <person name="Pangilinan J."/>
            <person name="Riley R."/>
            <person name="LaButti K."/>
            <person name="Andreopoulos B."/>
            <person name="Lipzen A."/>
            <person name="Chen C."/>
            <person name="Yan M."/>
            <person name="Daum C."/>
            <person name="Ng V."/>
            <person name="Clum A."/>
            <person name="Steindorff A."/>
            <person name="Ohm R.A."/>
            <person name="Martin F."/>
            <person name="Silar P."/>
            <person name="Natvig D.O."/>
            <person name="Lalanne C."/>
            <person name="Gautier V."/>
            <person name="Ament-Velasquez S.L."/>
            <person name="Kruys A."/>
            <person name="Hutchinson M.I."/>
            <person name="Powell A.J."/>
            <person name="Barry K."/>
            <person name="Miller A.N."/>
            <person name="Grigoriev I.V."/>
            <person name="Debuchy R."/>
            <person name="Gladieux P."/>
            <person name="Hiltunen Thoren M."/>
            <person name="Johannesson H."/>
        </authorList>
    </citation>
    <scope>NUCLEOTIDE SEQUENCE</scope>
    <source>
        <strain evidence="1">CBS 123565</strain>
    </source>
</reference>
<sequence>MVEGAEREGGEDGRGGARMVCNTQKSEVVPGRWRCALHVSLALMRVGLGGGGAWGDPSEQPCNHGWPSYGKLSFFNPELASGVSGFALQLDGDNVCRVQTPKRAAGRPPRVYQVLSETPRSATCNLQLQPGRTRAGPVGRSAAGCGPWVEHSGQAPRAATYVNRNSNPCPSAFSLLSAMFIQHEVTDCSAVSDSATAAVSSPILYRLPVFYRAIRSC</sequence>
<protein>
    <submittedName>
        <fullName evidence="1">Uncharacterized protein</fullName>
    </submittedName>
</protein>
<organism evidence="1 2">
    <name type="scientific">Trichocladium antarcticum</name>
    <dbReference type="NCBI Taxonomy" id="1450529"/>
    <lineage>
        <taxon>Eukaryota</taxon>
        <taxon>Fungi</taxon>
        <taxon>Dikarya</taxon>
        <taxon>Ascomycota</taxon>
        <taxon>Pezizomycotina</taxon>
        <taxon>Sordariomycetes</taxon>
        <taxon>Sordariomycetidae</taxon>
        <taxon>Sordariales</taxon>
        <taxon>Chaetomiaceae</taxon>
        <taxon>Trichocladium</taxon>
    </lineage>
</organism>
<accession>A0AAN6UIM1</accession>
<gene>
    <name evidence="1" type="ORF">BT67DRAFT_41186</name>
</gene>
<keyword evidence="2" id="KW-1185">Reference proteome</keyword>
<reference evidence="1" key="2">
    <citation type="submission" date="2023-05" db="EMBL/GenBank/DDBJ databases">
        <authorList>
            <consortium name="Lawrence Berkeley National Laboratory"/>
            <person name="Steindorff A."/>
            <person name="Hensen N."/>
            <person name="Bonometti L."/>
            <person name="Westerberg I."/>
            <person name="Brannstrom I.O."/>
            <person name="Guillou S."/>
            <person name="Cros-Aarteil S."/>
            <person name="Calhoun S."/>
            <person name="Haridas S."/>
            <person name="Kuo A."/>
            <person name="Mondo S."/>
            <person name="Pangilinan J."/>
            <person name="Riley R."/>
            <person name="Labutti K."/>
            <person name="Andreopoulos B."/>
            <person name="Lipzen A."/>
            <person name="Chen C."/>
            <person name="Yanf M."/>
            <person name="Daum C."/>
            <person name="Ng V."/>
            <person name="Clum A."/>
            <person name="Ohm R."/>
            <person name="Martin F."/>
            <person name="Silar P."/>
            <person name="Natvig D."/>
            <person name="Lalanne C."/>
            <person name="Gautier V."/>
            <person name="Ament-Velasquez S.L."/>
            <person name="Kruys A."/>
            <person name="Hutchinson M.I."/>
            <person name="Powell A.J."/>
            <person name="Barry K."/>
            <person name="Miller A.N."/>
            <person name="Grigoriev I.V."/>
            <person name="Debuchy R."/>
            <person name="Gladieux P."/>
            <person name="Thoren M.H."/>
            <person name="Johannesson H."/>
        </authorList>
    </citation>
    <scope>NUCLEOTIDE SEQUENCE</scope>
    <source>
        <strain evidence="1">CBS 123565</strain>
    </source>
</reference>
<name>A0AAN6UIM1_9PEZI</name>
<dbReference type="AlphaFoldDB" id="A0AAN6UIM1"/>
<dbReference type="Proteomes" id="UP001304895">
    <property type="component" value="Unassembled WGS sequence"/>
</dbReference>
<evidence type="ECO:0000313" key="1">
    <source>
        <dbReference type="EMBL" id="KAK4133707.1"/>
    </source>
</evidence>